<accession>R7QSL3</accession>
<dbReference type="KEGG" id="ccp:CHC_T00007219001"/>
<dbReference type="AlphaFoldDB" id="R7QSL3"/>
<dbReference type="GeneID" id="17318462"/>
<reference evidence="3" key="1">
    <citation type="journal article" date="2013" name="Proc. Natl. Acad. Sci. U.S.A.">
        <title>Genome structure and metabolic features in the red seaweed Chondrus crispus shed light on evolution of the Archaeplastida.</title>
        <authorList>
            <person name="Collen J."/>
            <person name="Porcel B."/>
            <person name="Carre W."/>
            <person name="Ball S.G."/>
            <person name="Chaparro C."/>
            <person name="Tonon T."/>
            <person name="Barbeyron T."/>
            <person name="Michel G."/>
            <person name="Noel B."/>
            <person name="Valentin K."/>
            <person name="Elias M."/>
            <person name="Artiguenave F."/>
            <person name="Arun A."/>
            <person name="Aury J.M."/>
            <person name="Barbosa-Neto J.F."/>
            <person name="Bothwell J.H."/>
            <person name="Bouget F.Y."/>
            <person name="Brillet L."/>
            <person name="Cabello-Hurtado F."/>
            <person name="Capella-Gutierrez S."/>
            <person name="Charrier B."/>
            <person name="Cladiere L."/>
            <person name="Cock J.M."/>
            <person name="Coelho S.M."/>
            <person name="Colleoni C."/>
            <person name="Czjzek M."/>
            <person name="Da Silva C."/>
            <person name="Delage L."/>
            <person name="Denoeud F."/>
            <person name="Deschamps P."/>
            <person name="Dittami S.M."/>
            <person name="Gabaldon T."/>
            <person name="Gachon C.M."/>
            <person name="Groisillier A."/>
            <person name="Herve C."/>
            <person name="Jabbari K."/>
            <person name="Katinka M."/>
            <person name="Kloareg B."/>
            <person name="Kowalczyk N."/>
            <person name="Labadie K."/>
            <person name="Leblanc C."/>
            <person name="Lopez P.J."/>
            <person name="McLachlan D.H."/>
            <person name="Meslet-Cladiere L."/>
            <person name="Moustafa A."/>
            <person name="Nehr Z."/>
            <person name="Nyvall Collen P."/>
            <person name="Panaud O."/>
            <person name="Partensky F."/>
            <person name="Poulain J."/>
            <person name="Rensing S.A."/>
            <person name="Rousvoal S."/>
            <person name="Samson G."/>
            <person name="Symeonidi A."/>
            <person name="Weissenbach J."/>
            <person name="Zambounis A."/>
            <person name="Wincker P."/>
            <person name="Boyen C."/>
        </authorList>
    </citation>
    <scope>NUCLEOTIDE SEQUENCE [LARGE SCALE GENOMIC DNA]</scope>
    <source>
        <strain evidence="3">cv. Stackhouse</strain>
    </source>
</reference>
<dbReference type="EMBL" id="HG002185">
    <property type="protein sequence ID" value="CDF40476.1"/>
    <property type="molecule type" value="Genomic_DNA"/>
</dbReference>
<dbReference type="RefSeq" id="XP_005710770.1">
    <property type="nucleotide sequence ID" value="XM_005710713.1"/>
</dbReference>
<protein>
    <submittedName>
        <fullName evidence="2">Uncharacterized protein</fullName>
    </submittedName>
</protein>
<dbReference type="Proteomes" id="UP000012073">
    <property type="component" value="Unassembled WGS sequence"/>
</dbReference>
<evidence type="ECO:0000313" key="2">
    <source>
        <dbReference type="EMBL" id="CDF40476.1"/>
    </source>
</evidence>
<evidence type="ECO:0000313" key="3">
    <source>
        <dbReference type="Proteomes" id="UP000012073"/>
    </source>
</evidence>
<feature type="region of interest" description="Disordered" evidence="1">
    <location>
        <begin position="1"/>
        <end position="28"/>
    </location>
</feature>
<sequence length="61" mass="6610">MMGSRCGACRSAPLRQSEGFRGGSEQDGWNVSGANQGFLGTLPLIRIRGQLMKLGVWWRAG</sequence>
<organism evidence="2 3">
    <name type="scientific">Chondrus crispus</name>
    <name type="common">Carrageen Irish moss</name>
    <name type="synonym">Polymorpha crispa</name>
    <dbReference type="NCBI Taxonomy" id="2769"/>
    <lineage>
        <taxon>Eukaryota</taxon>
        <taxon>Rhodophyta</taxon>
        <taxon>Florideophyceae</taxon>
        <taxon>Rhodymeniophycidae</taxon>
        <taxon>Gigartinales</taxon>
        <taxon>Gigartinaceae</taxon>
        <taxon>Chondrus</taxon>
    </lineage>
</organism>
<keyword evidence="3" id="KW-1185">Reference proteome</keyword>
<name>R7QSL3_CHOCR</name>
<evidence type="ECO:0000256" key="1">
    <source>
        <dbReference type="SAM" id="MobiDB-lite"/>
    </source>
</evidence>
<proteinExistence type="predicted"/>
<dbReference type="Gramene" id="CDF40476">
    <property type="protein sequence ID" value="CDF40476"/>
    <property type="gene ID" value="CHC_T00007219001"/>
</dbReference>
<gene>
    <name evidence="2" type="ORF">CHC_T00007219001</name>
</gene>